<dbReference type="STRING" id="376730.SAMN04487906_0110"/>
<evidence type="ECO:0000256" key="1">
    <source>
        <dbReference type="ARBA" id="ARBA00004571"/>
    </source>
</evidence>
<dbReference type="InterPro" id="IPR000531">
    <property type="entry name" value="Beta-barrel_TonB"/>
</dbReference>
<comment type="subcellular location">
    <subcellularLocation>
        <location evidence="1 8">Cell outer membrane</location>
        <topology evidence="1 8">Multi-pass membrane protein</topology>
    </subcellularLocation>
</comment>
<proteinExistence type="inferred from homology"/>
<gene>
    <name evidence="13" type="ORF">P278_32180</name>
</gene>
<dbReference type="InterPro" id="IPR012910">
    <property type="entry name" value="Plug_dom"/>
</dbReference>
<dbReference type="InterPro" id="IPR023997">
    <property type="entry name" value="TonB-dep_OMP_SusC/RagA_CS"/>
</dbReference>
<evidence type="ECO:0000256" key="7">
    <source>
        <dbReference type="ARBA" id="ARBA00023237"/>
    </source>
</evidence>
<keyword evidence="7 8" id="KW-0998">Cell outer membrane</keyword>
<dbReference type="PATRIC" id="fig|1286632.3.peg.3210"/>
<dbReference type="Gene3D" id="2.60.40.1120">
    <property type="entry name" value="Carboxypeptidase-like, regulatory domain"/>
    <property type="match status" value="1"/>
</dbReference>
<evidence type="ECO:0000313" key="14">
    <source>
        <dbReference type="Proteomes" id="UP000018850"/>
    </source>
</evidence>
<dbReference type="AlphaFoldDB" id="W2UII1"/>
<dbReference type="FunFam" id="2.170.130.10:FF:000008">
    <property type="entry name" value="SusC/RagA family TonB-linked outer membrane protein"/>
    <property type="match status" value="1"/>
</dbReference>
<dbReference type="SUPFAM" id="SSF56935">
    <property type="entry name" value="Porins"/>
    <property type="match status" value="1"/>
</dbReference>
<feature type="signal peptide" evidence="10">
    <location>
        <begin position="1"/>
        <end position="21"/>
    </location>
</feature>
<dbReference type="Pfam" id="PF13715">
    <property type="entry name" value="CarbopepD_reg_2"/>
    <property type="match status" value="1"/>
</dbReference>
<keyword evidence="2 8" id="KW-0813">Transport</keyword>
<comment type="caution">
    <text evidence="13">The sequence shown here is derived from an EMBL/GenBank/DDBJ whole genome shotgun (WGS) entry which is preliminary data.</text>
</comment>
<keyword evidence="5 9" id="KW-0798">TonB box</keyword>
<evidence type="ECO:0000256" key="6">
    <source>
        <dbReference type="ARBA" id="ARBA00023136"/>
    </source>
</evidence>
<dbReference type="eggNOG" id="COG4771">
    <property type="taxonomic scope" value="Bacteria"/>
</dbReference>
<accession>W2UII1</accession>
<dbReference type="InterPro" id="IPR037066">
    <property type="entry name" value="Plug_dom_sf"/>
</dbReference>
<dbReference type="Pfam" id="PF07715">
    <property type="entry name" value="Plug"/>
    <property type="match status" value="1"/>
</dbReference>
<keyword evidence="14" id="KW-1185">Reference proteome</keyword>
<evidence type="ECO:0000256" key="10">
    <source>
        <dbReference type="SAM" id="SignalP"/>
    </source>
</evidence>
<reference evidence="13 14" key="2">
    <citation type="journal article" date="2016" name="Genome Announc.">
        <title>Draft Genome Sequence of Zhouia amylolytica AD3, Isolated from Tidal Flat Sediment.</title>
        <authorList>
            <person name="Jia B."/>
            <person name="Jin H.M."/>
            <person name="Lee H.J."/>
            <person name="Jeon C.O."/>
        </authorList>
    </citation>
    <scope>NUCLEOTIDE SEQUENCE [LARGE SCALE GENOMIC DNA]</scope>
    <source>
        <strain evidence="13 14">AD3</strain>
    </source>
</reference>
<evidence type="ECO:0000313" key="13">
    <source>
        <dbReference type="EMBL" id="ETN93808.1"/>
    </source>
</evidence>
<keyword evidence="6 8" id="KW-0472">Membrane</keyword>
<evidence type="ECO:0000256" key="3">
    <source>
        <dbReference type="ARBA" id="ARBA00022452"/>
    </source>
</evidence>
<dbReference type="NCBIfam" id="TIGR04057">
    <property type="entry name" value="SusC_RagA_signa"/>
    <property type="match status" value="1"/>
</dbReference>
<dbReference type="SUPFAM" id="SSF49464">
    <property type="entry name" value="Carboxypeptidase regulatory domain-like"/>
    <property type="match status" value="1"/>
</dbReference>
<sequence>MRTFQKYVLLMLLTIPLGAFAQQTVRGVVTEASSGLPLPGVNVIVKGTTTGTTTDFDGNYEIEAENGSILQFSYIGFQTIEKPVTEETLNVALQEDTQQLDEVVVIGYGTVKKEDATGAVDMVTSKDFNQGPVTSAQQLISGKVAGVSVTSGSGAPGEGQNIVIRGLGSLTLSNSPLIVVDGIPLDNGGVGGSRNPLNLINPNDIESMVVLKDASATSIYGSRAANGVIMITTKKGKDGEFKFNYSGSTVVYSPIDDINVLSPSEFRNLVTETGSDDAIARMSNSATDWQDQIYTNAVGFEHSFSALGNAFGVPMRASLGYSDHDGILKSDNFNRTTASLNLTPSLFDDHLKIELNARGMYTENTFANRGAIGSSIAFDPTKPVFDQNAPDKFNNYSGWYVTDSETGDVIQNNLAPTNPVALLKLQDDNAEVRRFIGNAKVDYKLHFFPDLTATVNMGYDISNSNGRTVVSENMPSSQEDWNGSLFRYSNNSRNRLFDAYLTYQKEVNDHSFNFVTGYSYQDFRYDDDNYNSELEEDGNPDFIQIGRSKNVLLSYFGRFNYGFQDKYLLTATLRADASSKLNPDDRWGYFPSVALAWNIQNEDFLMASKVVDELKLRIGYGEVGNVNGLGDYNFLTRYTGSQSTANYQFGSTFYQTYRPEPINENLRWEVGKTFNAGIDFSLFQRRIYGSINAYIKETQDLISNTTIDPFTNFGNIIPANIGDMENKGFEVALNWNAIRNDHFKWTISYNIAVNDNEITNLPDQQFVGGISGGVGNTIQTHIEGEAPFSFLVYEQVYDDAGKPLEGVYVDRNDDGIINDNDRYIYKDPYADIFMGLNTNLTYKDWDLAIITRANFGNYMYDNVASSTSYLARLTENNILTNLHADYLATGFSTITETNLQSDHYVKDASFFKVDNITLGYTLKNALPNASIRLYGSAQNILTVSDYNGIDPEISGGIDNNFYPRPRSFVFGVNLDF</sequence>
<dbReference type="Proteomes" id="UP000018850">
    <property type="component" value="Unassembled WGS sequence"/>
</dbReference>
<reference evidence="14" key="1">
    <citation type="submission" date="2013-11" db="EMBL/GenBank/DDBJ databases">
        <title>Draft genome sequence from a member of Zhouia, isolated tidal flat.</title>
        <authorList>
            <person name="Jin H."/>
            <person name="Jeon C.O."/>
        </authorList>
    </citation>
    <scope>NUCLEOTIDE SEQUENCE [LARGE SCALE GENOMIC DNA]</scope>
    <source>
        <strain evidence="14">AD3</strain>
    </source>
</reference>
<evidence type="ECO:0000259" key="11">
    <source>
        <dbReference type="Pfam" id="PF00593"/>
    </source>
</evidence>
<evidence type="ECO:0000256" key="4">
    <source>
        <dbReference type="ARBA" id="ARBA00022692"/>
    </source>
</evidence>
<comment type="similarity">
    <text evidence="8 9">Belongs to the TonB-dependent receptor family.</text>
</comment>
<evidence type="ECO:0000256" key="8">
    <source>
        <dbReference type="PROSITE-ProRule" id="PRU01360"/>
    </source>
</evidence>
<keyword evidence="3 8" id="KW-1134">Transmembrane beta strand</keyword>
<keyword evidence="4 8" id="KW-0812">Transmembrane</keyword>
<evidence type="ECO:0000259" key="12">
    <source>
        <dbReference type="Pfam" id="PF07715"/>
    </source>
</evidence>
<feature type="domain" description="TonB-dependent receptor-like beta-barrel" evidence="11">
    <location>
        <begin position="400"/>
        <end position="940"/>
    </location>
</feature>
<evidence type="ECO:0000256" key="5">
    <source>
        <dbReference type="ARBA" id="ARBA00023077"/>
    </source>
</evidence>
<dbReference type="RefSeq" id="WP_038268866.1">
    <property type="nucleotide sequence ID" value="NZ_AYXY01000031.1"/>
</dbReference>
<dbReference type="PROSITE" id="PS52016">
    <property type="entry name" value="TONB_DEPENDENT_REC_3"/>
    <property type="match status" value="1"/>
</dbReference>
<dbReference type="Gene3D" id="2.40.170.20">
    <property type="entry name" value="TonB-dependent receptor, beta-barrel domain"/>
    <property type="match status" value="1"/>
</dbReference>
<dbReference type="Pfam" id="PF00593">
    <property type="entry name" value="TonB_dep_Rec_b-barrel"/>
    <property type="match status" value="1"/>
</dbReference>
<dbReference type="NCBIfam" id="TIGR04056">
    <property type="entry name" value="OMP_RagA_SusC"/>
    <property type="match status" value="1"/>
</dbReference>
<feature type="domain" description="TonB-dependent receptor plug" evidence="12">
    <location>
        <begin position="113"/>
        <end position="228"/>
    </location>
</feature>
<dbReference type="GO" id="GO:0009279">
    <property type="term" value="C:cell outer membrane"/>
    <property type="evidence" value="ECO:0007669"/>
    <property type="project" value="UniProtKB-SubCell"/>
</dbReference>
<dbReference type="InterPro" id="IPR036942">
    <property type="entry name" value="Beta-barrel_TonB_sf"/>
</dbReference>
<dbReference type="InterPro" id="IPR023996">
    <property type="entry name" value="TonB-dep_OMP_SusC/RagA"/>
</dbReference>
<evidence type="ECO:0000256" key="9">
    <source>
        <dbReference type="RuleBase" id="RU003357"/>
    </source>
</evidence>
<name>W2UII1_9FLAO</name>
<keyword evidence="10" id="KW-0732">Signal</keyword>
<feature type="chain" id="PRO_5004825838" evidence="10">
    <location>
        <begin position="22"/>
        <end position="976"/>
    </location>
</feature>
<dbReference type="InterPro" id="IPR039426">
    <property type="entry name" value="TonB-dep_rcpt-like"/>
</dbReference>
<protein>
    <submittedName>
        <fullName evidence="13">SusC protein</fullName>
    </submittedName>
</protein>
<dbReference type="Gene3D" id="2.170.130.10">
    <property type="entry name" value="TonB-dependent receptor, plug domain"/>
    <property type="match status" value="1"/>
</dbReference>
<organism evidence="13 14">
    <name type="scientific">Zhouia amylolytica AD3</name>
    <dbReference type="NCBI Taxonomy" id="1286632"/>
    <lineage>
        <taxon>Bacteria</taxon>
        <taxon>Pseudomonadati</taxon>
        <taxon>Bacteroidota</taxon>
        <taxon>Flavobacteriia</taxon>
        <taxon>Flavobacteriales</taxon>
        <taxon>Flavobacteriaceae</taxon>
        <taxon>Zhouia</taxon>
    </lineage>
</organism>
<dbReference type="InterPro" id="IPR008969">
    <property type="entry name" value="CarboxyPept-like_regulatory"/>
</dbReference>
<evidence type="ECO:0000256" key="2">
    <source>
        <dbReference type="ARBA" id="ARBA00022448"/>
    </source>
</evidence>
<dbReference type="EMBL" id="AYXY01000031">
    <property type="protein sequence ID" value="ETN93808.1"/>
    <property type="molecule type" value="Genomic_DNA"/>
</dbReference>